<dbReference type="EMBL" id="PFDW01000008">
    <property type="protein sequence ID" value="PJE58492.1"/>
    <property type="molecule type" value="Genomic_DNA"/>
</dbReference>
<organism evidence="15 16">
    <name type="scientific">Candidatus Portnoybacteria bacterium CG10_big_fil_rev_8_21_14_0_10_36_7</name>
    <dbReference type="NCBI Taxonomy" id="1974812"/>
    <lineage>
        <taxon>Bacteria</taxon>
        <taxon>Candidatus Portnoyibacteriota</taxon>
    </lineage>
</organism>
<dbReference type="InterPro" id="IPR039657">
    <property type="entry name" value="Dimethylallyltransferase"/>
</dbReference>
<dbReference type="InterPro" id="IPR018022">
    <property type="entry name" value="IPT"/>
</dbReference>
<feature type="binding site" evidence="10">
    <location>
        <begin position="84"/>
        <end position="89"/>
    </location>
    <ligand>
        <name>substrate</name>
    </ligand>
</feature>
<feature type="site" description="Interaction with substrate tRNA" evidence="10">
    <location>
        <position position="173"/>
    </location>
</feature>
<evidence type="ECO:0000256" key="6">
    <source>
        <dbReference type="ARBA" id="ARBA00022741"/>
    </source>
</evidence>
<feature type="transmembrane region" description="Helical" evidence="14">
    <location>
        <begin position="50"/>
        <end position="69"/>
    </location>
</feature>
<protein>
    <recommendedName>
        <fullName evidence="10">tRNA dimethylallyltransferase</fullName>
        <ecNumber evidence="10">2.5.1.75</ecNumber>
    </recommendedName>
    <alternativeName>
        <fullName evidence="10">Dimethylallyl diphosphate:tRNA dimethylallyltransferase</fullName>
        <shortName evidence="10">DMAPP:tRNA dimethylallyltransferase</shortName>
        <shortName evidence="10">DMATase</shortName>
    </alternativeName>
    <alternativeName>
        <fullName evidence="10">Isopentenyl-diphosphate:tRNA isopentenyltransferase</fullName>
        <shortName evidence="10">IPP transferase</shortName>
        <shortName evidence="10">IPPT</shortName>
        <shortName evidence="10">IPTase</shortName>
    </alternativeName>
</protein>
<evidence type="ECO:0000256" key="14">
    <source>
        <dbReference type="SAM" id="Phobius"/>
    </source>
</evidence>
<evidence type="ECO:0000256" key="12">
    <source>
        <dbReference type="RuleBase" id="RU003784"/>
    </source>
</evidence>
<dbReference type="AlphaFoldDB" id="A0A2M8KEZ9"/>
<comment type="function">
    <text evidence="2 10 12">Catalyzes the transfer of a dimethylallyl group onto the adenine at position 37 in tRNAs that read codons beginning with uridine, leading to the formation of N6-(dimethylallyl)adenosine (i(6)A).</text>
</comment>
<evidence type="ECO:0000256" key="1">
    <source>
        <dbReference type="ARBA" id="ARBA00001946"/>
    </source>
</evidence>
<evidence type="ECO:0000313" key="16">
    <source>
        <dbReference type="Proteomes" id="UP000231450"/>
    </source>
</evidence>
<dbReference type="EC" id="2.5.1.75" evidence="10"/>
<name>A0A2M8KEZ9_9BACT</name>
<comment type="similarity">
    <text evidence="3 10 13">Belongs to the IPP transferase family.</text>
</comment>
<comment type="caution">
    <text evidence="15">The sequence shown here is derived from an EMBL/GenBank/DDBJ whole genome shotgun (WGS) entry which is preliminary data.</text>
</comment>
<evidence type="ECO:0000256" key="13">
    <source>
        <dbReference type="RuleBase" id="RU003785"/>
    </source>
</evidence>
<evidence type="ECO:0000313" key="15">
    <source>
        <dbReference type="EMBL" id="PJE58492.1"/>
    </source>
</evidence>
<dbReference type="Gene3D" id="1.10.20.140">
    <property type="match status" value="1"/>
</dbReference>
<gene>
    <name evidence="10" type="primary">miaA</name>
    <name evidence="15" type="ORF">COU81_00385</name>
</gene>
<keyword evidence="6 10" id="KW-0547">Nucleotide-binding</keyword>
<keyword evidence="14" id="KW-0812">Transmembrane</keyword>
<comment type="catalytic activity">
    <reaction evidence="9 10 11">
        <text>adenosine(37) in tRNA + dimethylallyl diphosphate = N(6)-dimethylallyladenosine(37) in tRNA + diphosphate</text>
        <dbReference type="Rhea" id="RHEA:26482"/>
        <dbReference type="Rhea" id="RHEA-COMP:10162"/>
        <dbReference type="Rhea" id="RHEA-COMP:10375"/>
        <dbReference type="ChEBI" id="CHEBI:33019"/>
        <dbReference type="ChEBI" id="CHEBI:57623"/>
        <dbReference type="ChEBI" id="CHEBI:74411"/>
        <dbReference type="ChEBI" id="CHEBI:74415"/>
        <dbReference type="EC" id="2.5.1.75"/>
    </reaction>
</comment>
<evidence type="ECO:0000256" key="8">
    <source>
        <dbReference type="ARBA" id="ARBA00022842"/>
    </source>
</evidence>
<feature type="region of interest" description="Interaction with substrate tRNA" evidence="10">
    <location>
        <begin position="107"/>
        <end position="110"/>
    </location>
</feature>
<comment type="subunit">
    <text evidence="10">Monomer.</text>
</comment>
<keyword evidence="14" id="KW-1133">Transmembrane helix</keyword>
<dbReference type="Gene3D" id="3.40.50.300">
    <property type="entry name" value="P-loop containing nucleotide triphosphate hydrolases"/>
    <property type="match status" value="1"/>
</dbReference>
<dbReference type="GO" id="GO:0006400">
    <property type="term" value="P:tRNA modification"/>
    <property type="evidence" value="ECO:0007669"/>
    <property type="project" value="TreeGrafter"/>
</dbReference>
<keyword evidence="8 10" id="KW-0460">Magnesium</keyword>
<proteinExistence type="inferred from homology"/>
<dbReference type="GO" id="GO:0005524">
    <property type="term" value="F:ATP binding"/>
    <property type="evidence" value="ECO:0007669"/>
    <property type="project" value="UniProtKB-UniRule"/>
</dbReference>
<feature type="binding site" evidence="10">
    <location>
        <begin position="82"/>
        <end position="89"/>
    </location>
    <ligand>
        <name>ATP</name>
        <dbReference type="ChEBI" id="CHEBI:30616"/>
    </ligand>
</feature>
<feature type="site" description="Interaction with substrate tRNA" evidence="10">
    <location>
        <position position="196"/>
    </location>
</feature>
<keyword evidence="4 10" id="KW-0808">Transferase</keyword>
<evidence type="ECO:0000256" key="7">
    <source>
        <dbReference type="ARBA" id="ARBA00022840"/>
    </source>
</evidence>
<evidence type="ECO:0000256" key="9">
    <source>
        <dbReference type="ARBA" id="ARBA00049563"/>
    </source>
</evidence>
<evidence type="ECO:0000256" key="2">
    <source>
        <dbReference type="ARBA" id="ARBA00003213"/>
    </source>
</evidence>
<evidence type="ECO:0000256" key="10">
    <source>
        <dbReference type="HAMAP-Rule" id="MF_00185"/>
    </source>
</evidence>
<dbReference type="PANTHER" id="PTHR11088:SF60">
    <property type="entry name" value="TRNA DIMETHYLALLYLTRANSFERASE"/>
    <property type="match status" value="1"/>
</dbReference>
<accession>A0A2M8KEZ9</accession>
<reference evidence="16" key="1">
    <citation type="submission" date="2017-09" db="EMBL/GenBank/DDBJ databases">
        <title>Depth-based differentiation of microbial function through sediment-hosted aquifers and enrichment of novel symbionts in the deep terrestrial subsurface.</title>
        <authorList>
            <person name="Probst A.J."/>
            <person name="Ladd B."/>
            <person name="Jarett J.K."/>
            <person name="Geller-Mcgrath D.E."/>
            <person name="Sieber C.M.K."/>
            <person name="Emerson J.B."/>
            <person name="Anantharaman K."/>
            <person name="Thomas B.C."/>
            <person name="Malmstrom R."/>
            <person name="Stieglmeier M."/>
            <person name="Klingl A."/>
            <person name="Woyke T."/>
            <person name="Ryan C.M."/>
            <person name="Banfield J.F."/>
        </authorList>
    </citation>
    <scope>NUCLEOTIDE SEQUENCE [LARGE SCALE GENOMIC DNA]</scope>
</reference>
<comment type="cofactor">
    <cofactor evidence="1 10">
        <name>Mg(2+)</name>
        <dbReference type="ChEBI" id="CHEBI:18420"/>
    </cofactor>
</comment>
<dbReference type="PANTHER" id="PTHR11088">
    <property type="entry name" value="TRNA DIMETHYLALLYLTRANSFERASE"/>
    <property type="match status" value="1"/>
</dbReference>
<dbReference type="GO" id="GO:0052381">
    <property type="term" value="F:tRNA dimethylallyltransferase activity"/>
    <property type="evidence" value="ECO:0007669"/>
    <property type="project" value="UniProtKB-UniRule"/>
</dbReference>
<dbReference type="Pfam" id="PF01715">
    <property type="entry name" value="IPPT"/>
    <property type="match status" value="1"/>
</dbReference>
<dbReference type="InterPro" id="IPR027417">
    <property type="entry name" value="P-loop_NTPase"/>
</dbReference>
<dbReference type="Proteomes" id="UP000231450">
    <property type="component" value="Unassembled WGS sequence"/>
</dbReference>
<dbReference type="HAMAP" id="MF_00185">
    <property type="entry name" value="IPP_trans"/>
    <property type="match status" value="1"/>
</dbReference>
<evidence type="ECO:0000256" key="11">
    <source>
        <dbReference type="RuleBase" id="RU003783"/>
    </source>
</evidence>
<keyword evidence="7 10" id="KW-0067">ATP-binding</keyword>
<dbReference type="SUPFAM" id="SSF52540">
    <property type="entry name" value="P-loop containing nucleoside triphosphate hydrolases"/>
    <property type="match status" value="2"/>
</dbReference>
<comment type="caution">
    <text evidence="10">Lacks conserved residue(s) required for the propagation of feature annotation.</text>
</comment>
<sequence>MCQMHYFRSPRPSFHTNCFARIEFTIITSYGSKYHASLLFLRKFNNSNKYCYLLIVQIYDIIYLINYYFTDMTKPKIIVILGPTASGKSTLAVDLAKKFNGEIISADSRQIYKGMDIASGKITKKEMKSVKHYLIDITLPNKIISLAQWKKLANQSIKKILARKKLPIICGGTGLYISALVNNFNIPKGQADSSLRMRLEQKDIKELFTELKKIDPKTAKTIDKKNKRRLVRALEVATKTGQSFRDQQKKATPKYEFLQIGIDIPRDELFRKINKRVGLMLKKGLLREAKKLLKRYPTTLPSMSGIGYKEIERFINKKLNERGKPFTEKETIEYIKSNTRHYAKRQITWFKRDTNVKWMTKPKEIEKLITSFIE</sequence>
<evidence type="ECO:0000256" key="5">
    <source>
        <dbReference type="ARBA" id="ARBA00022694"/>
    </source>
</evidence>
<keyword evidence="14" id="KW-0472">Membrane</keyword>
<dbReference type="NCBIfam" id="TIGR00174">
    <property type="entry name" value="miaA"/>
    <property type="match status" value="1"/>
</dbReference>
<evidence type="ECO:0000256" key="3">
    <source>
        <dbReference type="ARBA" id="ARBA00005842"/>
    </source>
</evidence>
<keyword evidence="5 10" id="KW-0819">tRNA processing</keyword>
<evidence type="ECO:0000256" key="4">
    <source>
        <dbReference type="ARBA" id="ARBA00022679"/>
    </source>
</evidence>